<comment type="subcellular location">
    <subcellularLocation>
        <location evidence="4">Cytoplasm</location>
    </subcellularLocation>
</comment>
<dbReference type="Proteomes" id="UP000653099">
    <property type="component" value="Unassembled WGS sequence"/>
</dbReference>
<dbReference type="InterPro" id="IPR019946">
    <property type="entry name" value="MeH4methanopterin_reductase"/>
</dbReference>
<dbReference type="HAMAP" id="MF_01091">
    <property type="entry name" value="F420_mer"/>
    <property type="match status" value="1"/>
</dbReference>
<comment type="function">
    <text evidence="4">Catalyzes the oxidation of methyl-H(4)MPT to methylene-H(4)MPT.</text>
</comment>
<dbReference type="NCBIfam" id="NF002619">
    <property type="entry name" value="PRK02271.1"/>
    <property type="match status" value="1"/>
</dbReference>
<sequence>MRDGADTTPTLGVELTPDDPIPEIVDRGVAAEDAGYDVAFVSCHYNNRDPFATLARLAGETDRIRLGPGVANPYELHPVTLAGKTATVAALSGGRAAFGIGPGDPSTLRNLGLADERGLRSVLEAFKVAQDLWDGDRVTHEGSFEAREAGLNFDVPGSVPVYVGGEGPHMCRMAGKHADGLLFNGSHPDDLAWARDRVEEGREDRPDHRGRFDLLAYASVSIDTDAEAAREAARPPVAFIVAGAAPPVLDRHGIDHAAAEAIGDHIAAGEFTEAFNRVTGGMIDGFSVAGTPETATDRMAALREHTDGIVIGSPLGPDPEAAIGLAADAWRESAPE</sequence>
<keyword evidence="7" id="KW-1185">Reference proteome</keyword>
<feature type="domain" description="Luciferase-like" evidence="5">
    <location>
        <begin position="15"/>
        <end position="304"/>
    </location>
</feature>
<reference evidence="6" key="2">
    <citation type="submission" date="2020-09" db="EMBL/GenBank/DDBJ databases">
        <authorList>
            <person name="Sun Q."/>
            <person name="Ohkuma M."/>
        </authorList>
    </citation>
    <scope>NUCLEOTIDE SEQUENCE</scope>
    <source>
        <strain evidence="6">JCM 14359</strain>
    </source>
</reference>
<dbReference type="InterPro" id="IPR011251">
    <property type="entry name" value="Luciferase-like_dom"/>
</dbReference>
<gene>
    <name evidence="4" type="primary">mer</name>
    <name evidence="6" type="ORF">GCM10008995_26860</name>
</gene>
<dbReference type="OrthoDB" id="213164at2157"/>
<dbReference type="Gene3D" id="3.20.20.30">
    <property type="entry name" value="Luciferase-like domain"/>
    <property type="match status" value="1"/>
</dbReference>
<dbReference type="AlphaFoldDB" id="A0A830EDQ2"/>
<comment type="caution">
    <text evidence="6">The sequence shown here is derived from an EMBL/GenBank/DDBJ whole genome shotgun (WGS) entry which is preliminary data.</text>
</comment>
<dbReference type="InterPro" id="IPR050564">
    <property type="entry name" value="F420-G6PD/mer"/>
</dbReference>
<keyword evidence="1 4" id="KW-0963">Cytoplasm</keyword>
<dbReference type="PANTHER" id="PTHR43244:SF1">
    <property type="entry name" value="5,10-METHYLENETETRAHYDROMETHANOPTERIN REDUCTASE"/>
    <property type="match status" value="1"/>
</dbReference>
<evidence type="ECO:0000256" key="4">
    <source>
        <dbReference type="HAMAP-Rule" id="MF_01091"/>
    </source>
</evidence>
<dbReference type="RefSeq" id="WP_188788275.1">
    <property type="nucleotide sequence ID" value="NZ_BMOC01000023.1"/>
</dbReference>
<comment type="catalytic activity">
    <reaction evidence="4">
        <text>5-methyl-5,6,7,8-tetrahydromethanopterin + oxidized coenzyme F420-(gamma-L-Glu)(n) + H(+) = 5,10-methylenetetrahydromethanopterin + reduced coenzyme F420-(gamma-L-Glu)(n)</text>
        <dbReference type="Rhea" id="RHEA:21144"/>
        <dbReference type="Rhea" id="RHEA-COMP:12939"/>
        <dbReference type="Rhea" id="RHEA-COMP:14378"/>
        <dbReference type="ChEBI" id="CHEBI:15378"/>
        <dbReference type="ChEBI" id="CHEBI:57818"/>
        <dbReference type="ChEBI" id="CHEBI:58116"/>
        <dbReference type="ChEBI" id="CHEBI:133980"/>
        <dbReference type="ChEBI" id="CHEBI:139511"/>
        <dbReference type="EC" id="1.5.98.2"/>
    </reaction>
</comment>
<dbReference type="GO" id="GO:0006730">
    <property type="term" value="P:one-carbon metabolic process"/>
    <property type="evidence" value="ECO:0007669"/>
    <property type="project" value="UniProtKB-UniRule"/>
</dbReference>
<evidence type="ECO:0000259" key="5">
    <source>
        <dbReference type="Pfam" id="PF00296"/>
    </source>
</evidence>
<dbReference type="EMBL" id="BMOC01000023">
    <property type="protein sequence ID" value="GGJ15673.1"/>
    <property type="molecule type" value="Genomic_DNA"/>
</dbReference>
<keyword evidence="3 4" id="KW-0560">Oxidoreductase</keyword>
<evidence type="ECO:0000256" key="3">
    <source>
        <dbReference type="ARBA" id="ARBA00023002"/>
    </source>
</evidence>
<protein>
    <recommendedName>
        <fullName evidence="4">5,10-methylenetetrahydromethanopterin reductase</fullName>
        <ecNumber evidence="4">1.5.98.2</ecNumber>
    </recommendedName>
    <alternativeName>
        <fullName evidence="4">Coenzyme F420-dependent N(5),N(10)-methylenetetrahydromethanopterin reductase</fullName>
    </alternativeName>
    <alternativeName>
        <fullName evidence="4">Methylene-H(4)MPT reductase</fullName>
    </alternativeName>
</protein>
<proteinExistence type="inferred from homology"/>
<dbReference type="InterPro" id="IPR036661">
    <property type="entry name" value="Luciferase-like_sf"/>
</dbReference>
<keyword evidence="2 4" id="KW-0554">One-carbon metabolism</keyword>
<evidence type="ECO:0000256" key="1">
    <source>
        <dbReference type="ARBA" id="ARBA00022490"/>
    </source>
</evidence>
<dbReference type="GO" id="GO:0005737">
    <property type="term" value="C:cytoplasm"/>
    <property type="evidence" value="ECO:0007669"/>
    <property type="project" value="UniProtKB-SubCell"/>
</dbReference>
<dbReference type="Pfam" id="PF00296">
    <property type="entry name" value="Bac_luciferase"/>
    <property type="match status" value="1"/>
</dbReference>
<organism evidence="6 7">
    <name type="scientific">Halobellus salinus</name>
    <dbReference type="NCBI Taxonomy" id="931585"/>
    <lineage>
        <taxon>Archaea</taxon>
        <taxon>Methanobacteriati</taxon>
        <taxon>Methanobacteriota</taxon>
        <taxon>Stenosarchaea group</taxon>
        <taxon>Halobacteria</taxon>
        <taxon>Halobacteriales</taxon>
        <taxon>Haloferacaceae</taxon>
        <taxon>Halobellus</taxon>
    </lineage>
</organism>
<comment type="similarity">
    <text evidence="4">Belongs to the mer family.</text>
</comment>
<dbReference type="GO" id="GO:0016705">
    <property type="term" value="F:oxidoreductase activity, acting on paired donors, with incorporation or reduction of molecular oxygen"/>
    <property type="evidence" value="ECO:0007669"/>
    <property type="project" value="InterPro"/>
</dbReference>
<dbReference type="EC" id="1.5.98.2" evidence="4"/>
<dbReference type="PANTHER" id="PTHR43244">
    <property type="match status" value="1"/>
</dbReference>
<evidence type="ECO:0000313" key="7">
    <source>
        <dbReference type="Proteomes" id="UP000653099"/>
    </source>
</evidence>
<accession>A0A830EDQ2</accession>
<evidence type="ECO:0000256" key="2">
    <source>
        <dbReference type="ARBA" id="ARBA00022563"/>
    </source>
</evidence>
<evidence type="ECO:0000313" key="6">
    <source>
        <dbReference type="EMBL" id="GGJ15673.1"/>
    </source>
</evidence>
<dbReference type="GO" id="GO:0018537">
    <property type="term" value="F:coenzyme F420-dependent N5,N10-methenyltetrahydromethanopterin reductase activity"/>
    <property type="evidence" value="ECO:0007669"/>
    <property type="project" value="UniProtKB-UniRule"/>
</dbReference>
<reference evidence="6" key="1">
    <citation type="journal article" date="2014" name="Int. J. Syst. Evol. Microbiol.">
        <title>Complete genome sequence of Corynebacterium casei LMG S-19264T (=DSM 44701T), isolated from a smear-ripened cheese.</title>
        <authorList>
            <consortium name="US DOE Joint Genome Institute (JGI-PGF)"/>
            <person name="Walter F."/>
            <person name="Albersmeier A."/>
            <person name="Kalinowski J."/>
            <person name="Ruckert C."/>
        </authorList>
    </citation>
    <scope>NUCLEOTIDE SEQUENCE</scope>
    <source>
        <strain evidence="6">JCM 14359</strain>
    </source>
</reference>
<dbReference type="SUPFAM" id="SSF51679">
    <property type="entry name" value="Bacterial luciferase-like"/>
    <property type="match status" value="1"/>
</dbReference>
<name>A0A830EDQ2_9EURY</name>